<comment type="caution">
    <text evidence="10">The sequence shown here is derived from an EMBL/GenBank/DDBJ whole genome shotgun (WGS) entry which is preliminary data.</text>
</comment>
<evidence type="ECO:0000256" key="6">
    <source>
        <dbReference type="ARBA" id="ARBA00023211"/>
    </source>
</evidence>
<dbReference type="EC" id="3.1.3.16" evidence="2"/>
<accession>A0A0R2M507</accession>
<protein>
    <recommendedName>
        <fullName evidence="2">protein-serine/threonine phosphatase</fullName>
        <ecNumber evidence="2">3.1.3.16</ecNumber>
    </recommendedName>
</protein>
<dbReference type="EMBL" id="JQCL01000080">
    <property type="protein sequence ID" value="KRO08439.1"/>
    <property type="molecule type" value="Genomic_DNA"/>
</dbReference>
<comment type="catalytic activity">
    <reaction evidence="7">
        <text>O-phospho-L-seryl-[protein] + H2O = L-seryl-[protein] + phosphate</text>
        <dbReference type="Rhea" id="RHEA:20629"/>
        <dbReference type="Rhea" id="RHEA-COMP:9863"/>
        <dbReference type="Rhea" id="RHEA-COMP:11604"/>
        <dbReference type="ChEBI" id="CHEBI:15377"/>
        <dbReference type="ChEBI" id="CHEBI:29999"/>
        <dbReference type="ChEBI" id="CHEBI:43474"/>
        <dbReference type="ChEBI" id="CHEBI:83421"/>
        <dbReference type="EC" id="3.1.3.16"/>
    </reaction>
</comment>
<dbReference type="PATRIC" id="fig|942150.3.peg.540"/>
<keyword evidence="6" id="KW-0464">Manganese</keyword>
<gene>
    <name evidence="10" type="ORF">IV64_GL000527</name>
</gene>
<dbReference type="GO" id="GO:0046872">
    <property type="term" value="F:metal ion binding"/>
    <property type="evidence" value="ECO:0007669"/>
    <property type="project" value="UniProtKB-KW"/>
</dbReference>
<keyword evidence="4" id="KW-0378">Hydrolase</keyword>
<dbReference type="GO" id="GO:0004722">
    <property type="term" value="F:protein serine/threonine phosphatase activity"/>
    <property type="evidence" value="ECO:0007669"/>
    <property type="project" value="UniProtKB-EC"/>
</dbReference>
<keyword evidence="5" id="KW-0904">Protein phosphatase</keyword>
<evidence type="ECO:0000313" key="10">
    <source>
        <dbReference type="EMBL" id="KRO08439.1"/>
    </source>
</evidence>
<dbReference type="Gene3D" id="3.60.40.10">
    <property type="entry name" value="PPM-type phosphatase domain"/>
    <property type="match status" value="1"/>
</dbReference>
<feature type="domain" description="PPM-type phosphatase" evidence="9">
    <location>
        <begin position="2"/>
        <end position="242"/>
    </location>
</feature>
<dbReference type="InterPro" id="IPR036457">
    <property type="entry name" value="PPM-type-like_dom_sf"/>
</dbReference>
<evidence type="ECO:0000256" key="8">
    <source>
        <dbReference type="ARBA" id="ARBA00048336"/>
    </source>
</evidence>
<dbReference type="InterPro" id="IPR001932">
    <property type="entry name" value="PPM-type_phosphatase-like_dom"/>
</dbReference>
<dbReference type="Proteomes" id="UP000051783">
    <property type="component" value="Unassembled WGS sequence"/>
</dbReference>
<reference evidence="10 11" key="1">
    <citation type="journal article" date="2015" name="Genome Announc.">
        <title>Expanding the biotechnology potential of lactobacilli through comparative genomics of 213 strains and associated genera.</title>
        <authorList>
            <person name="Sun Z."/>
            <person name="Harris H.M."/>
            <person name="McCann A."/>
            <person name="Guo C."/>
            <person name="Argimon S."/>
            <person name="Zhang W."/>
            <person name="Yang X."/>
            <person name="Jeffery I.B."/>
            <person name="Cooney J.C."/>
            <person name="Kagawa T.F."/>
            <person name="Liu W."/>
            <person name="Song Y."/>
            <person name="Salvetti E."/>
            <person name="Wrobel A."/>
            <person name="Rasinkangas P."/>
            <person name="Parkhill J."/>
            <person name="Rea M.C."/>
            <person name="O'Sullivan O."/>
            <person name="Ritari J."/>
            <person name="Douillard F.P."/>
            <person name="Paul Ross R."/>
            <person name="Yang R."/>
            <person name="Briner A.E."/>
            <person name="Felis G.E."/>
            <person name="de Vos W.M."/>
            <person name="Barrangou R."/>
            <person name="Klaenhammer T.R."/>
            <person name="Caufield P.W."/>
            <person name="Cui Y."/>
            <person name="Zhang H."/>
            <person name="O'Toole P.W."/>
        </authorList>
    </citation>
    <scope>NUCLEOTIDE SEQUENCE [LARGE SCALE GENOMIC DNA]</scope>
    <source>
        <strain evidence="10 11">LMG 26013</strain>
    </source>
</reference>
<evidence type="ECO:0000256" key="4">
    <source>
        <dbReference type="ARBA" id="ARBA00022801"/>
    </source>
</evidence>
<dbReference type="AlphaFoldDB" id="A0A0R2M507"/>
<dbReference type="InterPro" id="IPR015655">
    <property type="entry name" value="PP2C"/>
</dbReference>
<dbReference type="STRING" id="942150.IV64_GL000527"/>
<sequence length="249" mass="27187">MDFAYRSDIGQQREENEDYVGVFKNKAGINFAIVADGIGGHQGGDVASEMAVSHMGYRFENTTFDQPTDAVKWLANEVQDENQHIIEKAREFSDLKGMGTTMVATLLFDGEFLMANLGDSRGYLFREGELHQLTEDHSLVNELVKRGEISAEQARKHPQKNIITRTLGISPDADIDTNLFEMDAGDQLLLCSDGLTNMVPDDQLASVLKATDQTAAQKCETLIKMANTAGGLDNITALIVAVDGEVAGK</sequence>
<dbReference type="RefSeq" id="WP_057707034.1">
    <property type="nucleotide sequence ID" value="NZ_JQCL01000080.1"/>
</dbReference>
<evidence type="ECO:0000259" key="9">
    <source>
        <dbReference type="PROSITE" id="PS51746"/>
    </source>
</evidence>
<dbReference type="PROSITE" id="PS51746">
    <property type="entry name" value="PPM_2"/>
    <property type="match status" value="1"/>
</dbReference>
<dbReference type="PANTHER" id="PTHR47992">
    <property type="entry name" value="PROTEIN PHOSPHATASE"/>
    <property type="match status" value="1"/>
</dbReference>
<name>A0A0R2M507_9LACO</name>
<dbReference type="NCBIfam" id="NF033484">
    <property type="entry name" value="Stp1_PP2C_phos"/>
    <property type="match status" value="1"/>
</dbReference>
<dbReference type="Pfam" id="PF13672">
    <property type="entry name" value="PP2C_2"/>
    <property type="match status" value="1"/>
</dbReference>
<dbReference type="SUPFAM" id="SSF81606">
    <property type="entry name" value="PP2C-like"/>
    <property type="match status" value="1"/>
</dbReference>
<evidence type="ECO:0000256" key="1">
    <source>
        <dbReference type="ARBA" id="ARBA00001936"/>
    </source>
</evidence>
<evidence type="ECO:0000256" key="5">
    <source>
        <dbReference type="ARBA" id="ARBA00022912"/>
    </source>
</evidence>
<dbReference type="FunFam" id="3.60.40.10:FF:000002">
    <property type="entry name" value="Serine/threonine phosphatase stp"/>
    <property type="match status" value="1"/>
</dbReference>
<evidence type="ECO:0000256" key="3">
    <source>
        <dbReference type="ARBA" id="ARBA00022723"/>
    </source>
</evidence>
<comment type="cofactor">
    <cofactor evidence="1">
        <name>Mn(2+)</name>
        <dbReference type="ChEBI" id="CHEBI:29035"/>
    </cofactor>
</comment>
<organism evidence="10 11">
    <name type="scientific">Lactiplantibacillus xiangfangensis</name>
    <dbReference type="NCBI Taxonomy" id="942150"/>
    <lineage>
        <taxon>Bacteria</taxon>
        <taxon>Bacillati</taxon>
        <taxon>Bacillota</taxon>
        <taxon>Bacilli</taxon>
        <taxon>Lactobacillales</taxon>
        <taxon>Lactobacillaceae</taxon>
        <taxon>Lactiplantibacillus</taxon>
    </lineage>
</organism>
<dbReference type="SMART" id="SM00331">
    <property type="entry name" value="PP2C_SIG"/>
    <property type="match status" value="1"/>
</dbReference>
<keyword evidence="11" id="KW-1185">Reference proteome</keyword>
<proteinExistence type="predicted"/>
<keyword evidence="3" id="KW-0479">Metal-binding</keyword>
<dbReference type="SMART" id="SM00332">
    <property type="entry name" value="PP2Cc"/>
    <property type="match status" value="1"/>
</dbReference>
<comment type="catalytic activity">
    <reaction evidence="8">
        <text>O-phospho-L-threonyl-[protein] + H2O = L-threonyl-[protein] + phosphate</text>
        <dbReference type="Rhea" id="RHEA:47004"/>
        <dbReference type="Rhea" id="RHEA-COMP:11060"/>
        <dbReference type="Rhea" id="RHEA-COMP:11605"/>
        <dbReference type="ChEBI" id="CHEBI:15377"/>
        <dbReference type="ChEBI" id="CHEBI:30013"/>
        <dbReference type="ChEBI" id="CHEBI:43474"/>
        <dbReference type="ChEBI" id="CHEBI:61977"/>
        <dbReference type="EC" id="3.1.3.16"/>
    </reaction>
</comment>
<dbReference type="OrthoDB" id="9801841at2"/>
<evidence type="ECO:0000256" key="7">
    <source>
        <dbReference type="ARBA" id="ARBA00047761"/>
    </source>
</evidence>
<evidence type="ECO:0000313" key="11">
    <source>
        <dbReference type="Proteomes" id="UP000051783"/>
    </source>
</evidence>
<dbReference type="CDD" id="cd00143">
    <property type="entry name" value="PP2Cc"/>
    <property type="match status" value="1"/>
</dbReference>
<evidence type="ECO:0000256" key="2">
    <source>
        <dbReference type="ARBA" id="ARBA00013081"/>
    </source>
</evidence>